<dbReference type="AlphaFoldDB" id="A0A401VYV0"/>
<dbReference type="EMBL" id="BHZD01000001">
    <property type="protein sequence ID" value="GCD42268.1"/>
    <property type="molecule type" value="Genomic_DNA"/>
</dbReference>
<gene>
    <name evidence="2" type="ORF">GKJPGBOP_01927</name>
</gene>
<dbReference type="Proteomes" id="UP000286746">
    <property type="component" value="Unassembled WGS sequence"/>
</dbReference>
<name>A0A401VYV0_STREY</name>
<dbReference type="RefSeq" id="WP_125053685.1">
    <property type="nucleotide sequence ID" value="NZ_BHZD01000001.1"/>
</dbReference>
<comment type="caution">
    <text evidence="2">The sequence shown here is derived from an EMBL/GenBank/DDBJ whole genome shotgun (WGS) entry which is preliminary data.</text>
</comment>
<feature type="signal peptide" evidence="1">
    <location>
        <begin position="1"/>
        <end position="24"/>
    </location>
</feature>
<accession>A0A401VYV0</accession>
<evidence type="ECO:0000256" key="1">
    <source>
        <dbReference type="SAM" id="SignalP"/>
    </source>
</evidence>
<organism evidence="2 3">
    <name type="scientific">Streptomyces paromomycinus</name>
    <name type="common">Streptomyces rimosus subsp. paromomycinus</name>
    <dbReference type="NCBI Taxonomy" id="92743"/>
    <lineage>
        <taxon>Bacteria</taxon>
        <taxon>Bacillati</taxon>
        <taxon>Actinomycetota</taxon>
        <taxon>Actinomycetes</taxon>
        <taxon>Kitasatosporales</taxon>
        <taxon>Streptomycetaceae</taxon>
        <taxon>Streptomyces</taxon>
    </lineage>
</organism>
<keyword evidence="1" id="KW-0732">Signal</keyword>
<proteinExistence type="predicted"/>
<feature type="chain" id="PRO_5019137155" description="Chaplin" evidence="1">
    <location>
        <begin position="25"/>
        <end position="108"/>
    </location>
</feature>
<evidence type="ECO:0000313" key="2">
    <source>
        <dbReference type="EMBL" id="GCD42268.1"/>
    </source>
</evidence>
<reference evidence="2 3" key="1">
    <citation type="submission" date="2018-11" db="EMBL/GenBank/DDBJ databases">
        <title>Whole genome sequence of Streptomyces paromomycinus NBRC 15454(T).</title>
        <authorList>
            <person name="Komaki H."/>
            <person name="Tamura T."/>
        </authorList>
    </citation>
    <scope>NUCLEOTIDE SEQUENCE [LARGE SCALE GENOMIC DNA]</scope>
    <source>
        <strain evidence="2 3">NBRC 15454</strain>
    </source>
</reference>
<evidence type="ECO:0008006" key="4">
    <source>
        <dbReference type="Google" id="ProtNLM"/>
    </source>
</evidence>
<evidence type="ECO:0000313" key="3">
    <source>
        <dbReference type="Proteomes" id="UP000286746"/>
    </source>
</evidence>
<protein>
    <recommendedName>
        <fullName evidence="4">Chaplin</fullName>
    </recommendedName>
</protein>
<keyword evidence="3" id="KW-1185">Reference proteome</keyword>
<sequence length="108" mass="10366">MRRTCAVIGLTALATGLTAAPALAGGILPIASPTFGTSCANHGAAGASAATAHSTGTADGNSAGLPVSGPFHQCGGADFPNLSAAERTLLSASDPLLDILSVQVLPPS</sequence>